<sequence>MNKINKYILISLLQPSQPRIPSHPDKPRIPSVFTCSDLIATKWLKQALKSSPPKPLFSSVSRLRWTTLGGTGVMRTCHTTSLPQHRLPLPHLRLPLRP</sequence>
<dbReference type="Proteomes" id="UP000006882">
    <property type="component" value="Chromosome G8"/>
</dbReference>
<keyword evidence="2" id="KW-1185">Reference proteome</keyword>
<dbReference type="EMBL" id="CM007658">
    <property type="protein sequence ID" value="ONH91488.1"/>
    <property type="molecule type" value="Genomic_DNA"/>
</dbReference>
<name>A0A251MWL9_PRUPE</name>
<accession>A0A251MWL9</accession>
<organism evidence="1 2">
    <name type="scientific">Prunus persica</name>
    <name type="common">Peach</name>
    <name type="synonym">Amygdalus persica</name>
    <dbReference type="NCBI Taxonomy" id="3760"/>
    <lineage>
        <taxon>Eukaryota</taxon>
        <taxon>Viridiplantae</taxon>
        <taxon>Streptophyta</taxon>
        <taxon>Embryophyta</taxon>
        <taxon>Tracheophyta</taxon>
        <taxon>Spermatophyta</taxon>
        <taxon>Magnoliopsida</taxon>
        <taxon>eudicotyledons</taxon>
        <taxon>Gunneridae</taxon>
        <taxon>Pentapetalae</taxon>
        <taxon>rosids</taxon>
        <taxon>fabids</taxon>
        <taxon>Rosales</taxon>
        <taxon>Rosaceae</taxon>
        <taxon>Amygdaloideae</taxon>
        <taxon>Amygdaleae</taxon>
        <taxon>Prunus</taxon>
    </lineage>
</organism>
<evidence type="ECO:0000313" key="2">
    <source>
        <dbReference type="Proteomes" id="UP000006882"/>
    </source>
</evidence>
<dbReference type="Gramene" id="ONH91488">
    <property type="protein sequence ID" value="ONH91488"/>
    <property type="gene ID" value="PRUPE_8G118200"/>
</dbReference>
<proteinExistence type="predicted"/>
<reference evidence="1 2" key="1">
    <citation type="journal article" date="2013" name="Nat. Genet.">
        <title>The high-quality draft genome of peach (Prunus persica) identifies unique patterns of genetic diversity, domestication and genome evolution.</title>
        <authorList>
            <consortium name="International Peach Genome Initiative"/>
            <person name="Verde I."/>
            <person name="Abbott A.G."/>
            <person name="Scalabrin S."/>
            <person name="Jung S."/>
            <person name="Shu S."/>
            <person name="Marroni F."/>
            <person name="Zhebentyayeva T."/>
            <person name="Dettori M.T."/>
            <person name="Grimwood J."/>
            <person name="Cattonaro F."/>
            <person name="Zuccolo A."/>
            <person name="Rossini L."/>
            <person name="Jenkins J."/>
            <person name="Vendramin E."/>
            <person name="Meisel L.A."/>
            <person name="Decroocq V."/>
            <person name="Sosinski B."/>
            <person name="Prochnik S."/>
            <person name="Mitros T."/>
            <person name="Policriti A."/>
            <person name="Cipriani G."/>
            <person name="Dondini L."/>
            <person name="Ficklin S."/>
            <person name="Goodstein D.M."/>
            <person name="Xuan P."/>
            <person name="Del Fabbro C."/>
            <person name="Aramini V."/>
            <person name="Copetti D."/>
            <person name="Gonzalez S."/>
            <person name="Horner D.S."/>
            <person name="Falchi R."/>
            <person name="Lucas S."/>
            <person name="Mica E."/>
            <person name="Maldonado J."/>
            <person name="Lazzari B."/>
            <person name="Bielenberg D."/>
            <person name="Pirona R."/>
            <person name="Miculan M."/>
            <person name="Barakat A."/>
            <person name="Testolin R."/>
            <person name="Stella A."/>
            <person name="Tartarini S."/>
            <person name="Tonutti P."/>
            <person name="Arus P."/>
            <person name="Orellana A."/>
            <person name="Wells C."/>
            <person name="Main D."/>
            <person name="Vizzotto G."/>
            <person name="Silva H."/>
            <person name="Salamini F."/>
            <person name="Schmutz J."/>
            <person name="Morgante M."/>
            <person name="Rokhsar D.S."/>
        </authorList>
    </citation>
    <scope>NUCLEOTIDE SEQUENCE [LARGE SCALE GENOMIC DNA]</scope>
    <source>
        <strain evidence="2">cv. Nemared</strain>
    </source>
</reference>
<dbReference type="AlphaFoldDB" id="A0A251MWL9"/>
<evidence type="ECO:0000313" key="1">
    <source>
        <dbReference type="EMBL" id="ONH91488.1"/>
    </source>
</evidence>
<protein>
    <submittedName>
        <fullName evidence="1">Uncharacterized protein</fullName>
    </submittedName>
</protein>
<gene>
    <name evidence="1" type="ORF">PRUPE_8G118200</name>
</gene>